<gene>
    <name evidence="6" type="ORF">ACFSJ0_48055</name>
</gene>
<dbReference type="Pfam" id="PF13305">
    <property type="entry name" value="TetR_C_33"/>
    <property type="match status" value="1"/>
</dbReference>
<keyword evidence="7" id="KW-1185">Reference proteome</keyword>
<dbReference type="PANTHER" id="PTHR30055">
    <property type="entry name" value="HTH-TYPE TRANSCRIPTIONAL REGULATOR RUTR"/>
    <property type="match status" value="1"/>
</dbReference>
<keyword evidence="3" id="KW-0804">Transcription</keyword>
<proteinExistence type="predicted"/>
<dbReference type="PROSITE" id="PS50977">
    <property type="entry name" value="HTH_TETR_2"/>
    <property type="match status" value="1"/>
</dbReference>
<dbReference type="InterPro" id="IPR001647">
    <property type="entry name" value="HTH_TetR"/>
</dbReference>
<evidence type="ECO:0000256" key="1">
    <source>
        <dbReference type="ARBA" id="ARBA00023015"/>
    </source>
</evidence>
<dbReference type="Pfam" id="PF00440">
    <property type="entry name" value="TetR_N"/>
    <property type="match status" value="1"/>
</dbReference>
<feature type="domain" description="HTH tetR-type" evidence="5">
    <location>
        <begin position="1"/>
        <end position="61"/>
    </location>
</feature>
<dbReference type="PANTHER" id="PTHR30055:SF234">
    <property type="entry name" value="HTH-TYPE TRANSCRIPTIONAL REGULATOR BETI"/>
    <property type="match status" value="1"/>
</dbReference>
<comment type="caution">
    <text evidence="6">The sequence shown here is derived from an EMBL/GenBank/DDBJ whole genome shotgun (WGS) entry which is preliminary data.</text>
</comment>
<evidence type="ECO:0000256" key="2">
    <source>
        <dbReference type="ARBA" id="ARBA00023125"/>
    </source>
</evidence>
<dbReference type="InterPro" id="IPR050109">
    <property type="entry name" value="HTH-type_TetR-like_transc_reg"/>
</dbReference>
<evidence type="ECO:0000256" key="3">
    <source>
        <dbReference type="ARBA" id="ARBA00023163"/>
    </source>
</evidence>
<evidence type="ECO:0000256" key="4">
    <source>
        <dbReference type="PROSITE-ProRule" id="PRU00335"/>
    </source>
</evidence>
<evidence type="ECO:0000313" key="6">
    <source>
        <dbReference type="EMBL" id="MFD1544871.1"/>
    </source>
</evidence>
<feature type="DNA-binding region" description="H-T-H motif" evidence="4">
    <location>
        <begin position="24"/>
        <end position="43"/>
    </location>
</feature>
<evidence type="ECO:0000313" key="7">
    <source>
        <dbReference type="Proteomes" id="UP001597097"/>
    </source>
</evidence>
<dbReference type="Proteomes" id="UP001597097">
    <property type="component" value="Unassembled WGS sequence"/>
</dbReference>
<protein>
    <submittedName>
        <fullName evidence="6">TetR/AcrR family transcriptional regulator</fullName>
    </submittedName>
</protein>
<accession>A0ABW4GRA6</accession>
<keyword evidence="1" id="KW-0805">Transcription regulation</keyword>
<sequence length="209" mass="22387">MDLRDRLIDAGVDLVMTDGAASLGLREIARRAGVSHGAPRRYFPTHHALLSAIARRGFADLTARFVAAGDGEAAPRDQLRALARVYVGYALECRGMFELMFRHDLLDSEQHSADPPRLRESTLPLFEHVVALVTRYQSDHVGLLGEAGPPPEVTAATLWANLHGIAQLWAWGSLPLALGAPPPGDAPGDDRLDELVAAALDAHLGPVGS</sequence>
<dbReference type="EMBL" id="JBHUCM010000045">
    <property type="protein sequence ID" value="MFD1544871.1"/>
    <property type="molecule type" value="Genomic_DNA"/>
</dbReference>
<reference evidence="7" key="1">
    <citation type="journal article" date="2019" name="Int. J. Syst. Evol. Microbiol.">
        <title>The Global Catalogue of Microorganisms (GCM) 10K type strain sequencing project: providing services to taxonomists for standard genome sequencing and annotation.</title>
        <authorList>
            <consortium name="The Broad Institute Genomics Platform"/>
            <consortium name="The Broad Institute Genome Sequencing Center for Infectious Disease"/>
            <person name="Wu L."/>
            <person name="Ma J."/>
        </authorList>
    </citation>
    <scope>NUCLEOTIDE SEQUENCE [LARGE SCALE GENOMIC DNA]</scope>
    <source>
        <strain evidence="7">CGMCC 1.15399</strain>
    </source>
</reference>
<organism evidence="6 7">
    <name type="scientific">Nonomuraea guangzhouensis</name>
    <dbReference type="NCBI Taxonomy" id="1291555"/>
    <lineage>
        <taxon>Bacteria</taxon>
        <taxon>Bacillati</taxon>
        <taxon>Actinomycetota</taxon>
        <taxon>Actinomycetes</taxon>
        <taxon>Streptosporangiales</taxon>
        <taxon>Streptosporangiaceae</taxon>
        <taxon>Nonomuraea</taxon>
    </lineage>
</organism>
<keyword evidence="2 4" id="KW-0238">DNA-binding</keyword>
<evidence type="ECO:0000259" key="5">
    <source>
        <dbReference type="PROSITE" id="PS50977"/>
    </source>
</evidence>
<dbReference type="InterPro" id="IPR025996">
    <property type="entry name" value="MT1864/Rv1816-like_C"/>
</dbReference>
<name>A0ABW4GRA6_9ACTN</name>
<dbReference type="RefSeq" id="WP_219528861.1">
    <property type="nucleotide sequence ID" value="NZ_JAHKRM010000005.1"/>
</dbReference>